<dbReference type="AlphaFoldDB" id="E1R8X3"/>
<evidence type="ECO:0000256" key="1">
    <source>
        <dbReference type="ARBA" id="ARBA00007871"/>
    </source>
</evidence>
<protein>
    <recommendedName>
        <fullName evidence="2">Transcriptional regulator MntR</fullName>
    </recommendedName>
</protein>
<dbReference type="Proteomes" id="UP000002318">
    <property type="component" value="Chromosome"/>
</dbReference>
<keyword evidence="5" id="KW-0804">Transcription</keyword>
<dbReference type="InterPro" id="IPR050536">
    <property type="entry name" value="DtxR_MntR_Metal-Reg"/>
</dbReference>
<dbReference type="Pfam" id="PF01325">
    <property type="entry name" value="Fe_dep_repress"/>
    <property type="match status" value="1"/>
</dbReference>
<dbReference type="PANTHER" id="PTHR33238">
    <property type="entry name" value="IRON (METAL) DEPENDENT REPRESSOR, DTXR FAMILY"/>
    <property type="match status" value="1"/>
</dbReference>
<feature type="domain" description="HTH dtxR-type" evidence="7">
    <location>
        <begin position="7"/>
        <end position="68"/>
    </location>
</feature>
<dbReference type="GO" id="GO:0003677">
    <property type="term" value="F:DNA binding"/>
    <property type="evidence" value="ECO:0007669"/>
    <property type="project" value="UniProtKB-KW"/>
</dbReference>
<dbReference type="Gene3D" id="1.10.60.10">
    <property type="entry name" value="Iron dependent repressor, metal binding and dimerisation domain"/>
    <property type="match status" value="1"/>
</dbReference>
<name>E1R8X3_SEDSS</name>
<dbReference type="SUPFAM" id="SSF46785">
    <property type="entry name" value="Winged helix' DNA-binding domain"/>
    <property type="match status" value="1"/>
</dbReference>
<dbReference type="GO" id="GO:0046983">
    <property type="term" value="F:protein dimerization activity"/>
    <property type="evidence" value="ECO:0007669"/>
    <property type="project" value="InterPro"/>
</dbReference>
<sequence length="154" mass="17399">MINDSDLSASLEDYLEAILILEKRNRVARVKEIAEALNVQMPSVSGALKVLRSRGLVHYEKNSYIRLTEEGMKVAKSIQDRHFALAGFLRKVLNLSADSAQDIACKIEHVITPELASRFRSLTQYIEDEVIANQMSRDSWETLISGHQTNDSDH</sequence>
<accession>E1R8X3</accession>
<evidence type="ECO:0000256" key="3">
    <source>
        <dbReference type="ARBA" id="ARBA00023015"/>
    </source>
</evidence>
<dbReference type="InterPro" id="IPR036390">
    <property type="entry name" value="WH_DNA-bd_sf"/>
</dbReference>
<dbReference type="GO" id="GO:0046914">
    <property type="term" value="F:transition metal ion binding"/>
    <property type="evidence" value="ECO:0007669"/>
    <property type="project" value="InterPro"/>
</dbReference>
<dbReference type="Gene3D" id="1.10.10.10">
    <property type="entry name" value="Winged helix-like DNA-binding domain superfamily/Winged helix DNA-binding domain"/>
    <property type="match status" value="1"/>
</dbReference>
<keyword evidence="3" id="KW-0805">Transcription regulation</keyword>
<dbReference type="InterPro" id="IPR022689">
    <property type="entry name" value="Iron_dep_repressor"/>
</dbReference>
<dbReference type="PANTHER" id="PTHR33238:SF7">
    <property type="entry name" value="IRON-DEPENDENT TRANSCRIPTIONAL REGULATOR"/>
    <property type="match status" value="1"/>
</dbReference>
<dbReference type="InterPro" id="IPR022687">
    <property type="entry name" value="HTH_DTXR"/>
</dbReference>
<keyword evidence="9" id="KW-1185">Reference proteome</keyword>
<dbReference type="Pfam" id="PF02742">
    <property type="entry name" value="Fe_dep_repr_C"/>
    <property type="match status" value="1"/>
</dbReference>
<evidence type="ECO:0000256" key="5">
    <source>
        <dbReference type="ARBA" id="ARBA00023163"/>
    </source>
</evidence>
<comment type="similarity">
    <text evidence="1">Belongs to the DtxR/MntR family.</text>
</comment>
<dbReference type="EMBL" id="CP002116">
    <property type="protein sequence ID" value="ADK81880.1"/>
    <property type="molecule type" value="Genomic_DNA"/>
</dbReference>
<dbReference type="PROSITE" id="PS50944">
    <property type="entry name" value="HTH_DTXR"/>
    <property type="match status" value="1"/>
</dbReference>
<evidence type="ECO:0000259" key="7">
    <source>
        <dbReference type="PROSITE" id="PS50944"/>
    </source>
</evidence>
<evidence type="ECO:0000256" key="6">
    <source>
        <dbReference type="ARBA" id="ARBA00025185"/>
    </source>
</evidence>
<gene>
    <name evidence="8" type="ordered locus">Spirs_2776</name>
</gene>
<dbReference type="InterPro" id="IPR001367">
    <property type="entry name" value="Fe_dep_repressor"/>
</dbReference>
<dbReference type="OrthoDB" id="9794394at2"/>
<dbReference type="SMART" id="SM00529">
    <property type="entry name" value="HTH_DTXR"/>
    <property type="match status" value="1"/>
</dbReference>
<dbReference type="RefSeq" id="WP_013255341.1">
    <property type="nucleotide sequence ID" value="NC_014364.1"/>
</dbReference>
<dbReference type="KEGG" id="ssm:Spirs_2776"/>
<proteinExistence type="inferred from homology"/>
<evidence type="ECO:0000256" key="2">
    <source>
        <dbReference type="ARBA" id="ARBA00022386"/>
    </source>
</evidence>
<keyword evidence="4" id="KW-0238">DNA-binding</keyword>
<dbReference type="SUPFAM" id="SSF47979">
    <property type="entry name" value="Iron-dependent repressor protein, dimerization domain"/>
    <property type="match status" value="1"/>
</dbReference>
<comment type="function">
    <text evidence="6">In the presence of manganese, represses expression of mntH and mntS. Up-regulates expression of mntP.</text>
</comment>
<dbReference type="eggNOG" id="COG1321">
    <property type="taxonomic scope" value="Bacteria"/>
</dbReference>
<dbReference type="GO" id="GO:0003700">
    <property type="term" value="F:DNA-binding transcription factor activity"/>
    <property type="evidence" value="ECO:0007669"/>
    <property type="project" value="InterPro"/>
</dbReference>
<evidence type="ECO:0000256" key="4">
    <source>
        <dbReference type="ARBA" id="ARBA00023125"/>
    </source>
</evidence>
<dbReference type="HOGENOM" id="CLU_069532_3_1_12"/>
<organism evidence="8 9">
    <name type="scientific">Sediminispirochaeta smaragdinae (strain DSM 11293 / JCM 15392 / SEBR 4228)</name>
    <name type="common">Spirochaeta smaragdinae</name>
    <dbReference type="NCBI Taxonomy" id="573413"/>
    <lineage>
        <taxon>Bacteria</taxon>
        <taxon>Pseudomonadati</taxon>
        <taxon>Spirochaetota</taxon>
        <taxon>Spirochaetia</taxon>
        <taxon>Spirochaetales</taxon>
        <taxon>Spirochaetaceae</taxon>
        <taxon>Sediminispirochaeta</taxon>
    </lineage>
</organism>
<reference evidence="8 9" key="1">
    <citation type="journal article" date="2010" name="Stand. Genomic Sci.">
        <title>Complete genome sequence of Spirochaeta smaragdinae type strain (SEBR 4228).</title>
        <authorList>
            <person name="Mavromatis K."/>
            <person name="Yasawong M."/>
            <person name="Chertkov O."/>
            <person name="Lapidus A."/>
            <person name="Lucas S."/>
            <person name="Nolan M."/>
            <person name="Del Rio T.G."/>
            <person name="Tice H."/>
            <person name="Cheng J.F."/>
            <person name="Pitluck S."/>
            <person name="Liolios K."/>
            <person name="Ivanova N."/>
            <person name="Tapia R."/>
            <person name="Han C."/>
            <person name="Bruce D."/>
            <person name="Goodwin L."/>
            <person name="Pati A."/>
            <person name="Chen A."/>
            <person name="Palaniappan K."/>
            <person name="Land M."/>
            <person name="Hauser L."/>
            <person name="Chang Y.J."/>
            <person name="Jeffries C.D."/>
            <person name="Detter J.C."/>
            <person name="Rohde M."/>
            <person name="Brambilla E."/>
            <person name="Spring S."/>
            <person name="Goker M."/>
            <person name="Sikorski J."/>
            <person name="Woyke T."/>
            <person name="Bristow J."/>
            <person name="Eisen J.A."/>
            <person name="Markowitz V."/>
            <person name="Hugenholtz P."/>
            <person name="Klenk H.P."/>
            <person name="Kyrpides N.C."/>
        </authorList>
    </citation>
    <scope>NUCLEOTIDE SEQUENCE [LARGE SCALE GENOMIC DNA]</scope>
    <source>
        <strain evidence="9">DSM 11293 / JCM 15392 / SEBR 4228</strain>
    </source>
</reference>
<evidence type="ECO:0000313" key="8">
    <source>
        <dbReference type="EMBL" id="ADK81880.1"/>
    </source>
</evidence>
<dbReference type="InterPro" id="IPR036388">
    <property type="entry name" value="WH-like_DNA-bd_sf"/>
</dbReference>
<dbReference type="InterPro" id="IPR036421">
    <property type="entry name" value="Fe_dep_repressor_sf"/>
</dbReference>
<evidence type="ECO:0000313" key="9">
    <source>
        <dbReference type="Proteomes" id="UP000002318"/>
    </source>
</evidence>
<dbReference type="STRING" id="573413.Spirs_2776"/>